<accession>A0A512J259</accession>
<name>A0A512J259_9HYPH</name>
<evidence type="ECO:0000313" key="4">
    <source>
        <dbReference type="Proteomes" id="UP001156856"/>
    </source>
</evidence>
<evidence type="ECO:0000313" key="3">
    <source>
        <dbReference type="Proteomes" id="UP000321960"/>
    </source>
</evidence>
<sequence>MQLLAVILVCAATTTPPDCSRDTALDVMIAPASTPFACMMTGQVTLARDPEMVEGRYTRVTCERRKV</sequence>
<dbReference type="OrthoDB" id="8004446at2"/>
<reference evidence="2" key="1">
    <citation type="journal article" date="2014" name="Int. J. Syst. Evol. Microbiol.">
        <title>Complete genome of a new Firmicutes species belonging to the dominant human colonic microbiota ('Ruminococcus bicirculans') reveals two chromosomes and a selective capacity to utilize plant glucans.</title>
        <authorList>
            <consortium name="NISC Comparative Sequencing Program"/>
            <person name="Wegmann U."/>
            <person name="Louis P."/>
            <person name="Goesmann A."/>
            <person name="Henrissat B."/>
            <person name="Duncan S.H."/>
            <person name="Flint H.J."/>
        </authorList>
    </citation>
    <scope>NUCLEOTIDE SEQUENCE</scope>
    <source>
        <strain evidence="2">NBRC 107715</strain>
    </source>
</reference>
<proteinExistence type="predicted"/>
<dbReference type="RefSeq" id="WP_147025697.1">
    <property type="nucleotide sequence ID" value="NZ_BJZU01000033.1"/>
</dbReference>
<evidence type="ECO:0000313" key="2">
    <source>
        <dbReference type="EMBL" id="GLS64075.1"/>
    </source>
</evidence>
<dbReference type="EMBL" id="BSPK01000033">
    <property type="protein sequence ID" value="GLS64075.1"/>
    <property type="molecule type" value="Genomic_DNA"/>
</dbReference>
<protein>
    <recommendedName>
        <fullName evidence="5">Ribosomal protein S27</fullName>
    </recommendedName>
</protein>
<reference evidence="4" key="2">
    <citation type="journal article" date="2019" name="Int. J. Syst. Evol. Microbiol.">
        <title>The Global Catalogue of Microorganisms (GCM) 10K type strain sequencing project: providing services to taxonomists for standard genome sequencing and annotation.</title>
        <authorList>
            <consortium name="The Broad Institute Genomics Platform"/>
            <consortium name="The Broad Institute Genome Sequencing Center for Infectious Disease"/>
            <person name="Wu L."/>
            <person name="Ma J."/>
        </authorList>
    </citation>
    <scope>NUCLEOTIDE SEQUENCE [LARGE SCALE GENOMIC DNA]</scope>
    <source>
        <strain evidence="4">NBRC 107715</strain>
    </source>
</reference>
<reference evidence="2" key="4">
    <citation type="submission" date="2023-01" db="EMBL/GenBank/DDBJ databases">
        <title>Draft genome sequence of Methylobacterium oxalidis strain NBRC 107715.</title>
        <authorList>
            <person name="Sun Q."/>
            <person name="Mori K."/>
        </authorList>
    </citation>
    <scope>NUCLEOTIDE SEQUENCE</scope>
    <source>
        <strain evidence="2">NBRC 107715</strain>
    </source>
</reference>
<dbReference type="EMBL" id="BJZU01000033">
    <property type="protein sequence ID" value="GEP04044.1"/>
    <property type="molecule type" value="Genomic_DNA"/>
</dbReference>
<evidence type="ECO:0008006" key="5">
    <source>
        <dbReference type="Google" id="ProtNLM"/>
    </source>
</evidence>
<keyword evidence="4" id="KW-1185">Reference proteome</keyword>
<organism evidence="1 3">
    <name type="scientific">Methylobacterium oxalidis</name>
    <dbReference type="NCBI Taxonomy" id="944322"/>
    <lineage>
        <taxon>Bacteria</taxon>
        <taxon>Pseudomonadati</taxon>
        <taxon>Pseudomonadota</taxon>
        <taxon>Alphaproteobacteria</taxon>
        <taxon>Hyphomicrobiales</taxon>
        <taxon>Methylobacteriaceae</taxon>
        <taxon>Methylobacterium</taxon>
    </lineage>
</organism>
<gene>
    <name evidence="2" type="ORF">GCM10007888_24560</name>
    <name evidence="1" type="ORF">MOX02_20820</name>
</gene>
<dbReference type="Proteomes" id="UP001156856">
    <property type="component" value="Unassembled WGS sequence"/>
</dbReference>
<reference evidence="1 3" key="3">
    <citation type="submission" date="2019-07" db="EMBL/GenBank/DDBJ databases">
        <title>Whole genome shotgun sequence of Methylobacterium oxalidis NBRC 107715.</title>
        <authorList>
            <person name="Hosoyama A."/>
            <person name="Uohara A."/>
            <person name="Ohji S."/>
            <person name="Ichikawa N."/>
        </authorList>
    </citation>
    <scope>NUCLEOTIDE SEQUENCE [LARGE SCALE GENOMIC DNA]</scope>
    <source>
        <strain evidence="1 3">NBRC 107715</strain>
    </source>
</reference>
<dbReference type="Proteomes" id="UP000321960">
    <property type="component" value="Unassembled WGS sequence"/>
</dbReference>
<comment type="caution">
    <text evidence="1">The sequence shown here is derived from an EMBL/GenBank/DDBJ whole genome shotgun (WGS) entry which is preliminary data.</text>
</comment>
<evidence type="ECO:0000313" key="1">
    <source>
        <dbReference type="EMBL" id="GEP04044.1"/>
    </source>
</evidence>
<dbReference type="AlphaFoldDB" id="A0A512J259"/>